<dbReference type="EMBL" id="VCPD01000001">
    <property type="protein sequence ID" value="TMV09825.1"/>
    <property type="molecule type" value="Genomic_DNA"/>
</dbReference>
<evidence type="ECO:0000313" key="1">
    <source>
        <dbReference type="EMBL" id="TMV09825.1"/>
    </source>
</evidence>
<dbReference type="InterPro" id="IPR006522">
    <property type="entry name" value="Phage_virion_morphogenesis"/>
</dbReference>
<protein>
    <submittedName>
        <fullName evidence="1">Phage virion morphogenesis protein</fullName>
    </submittedName>
</protein>
<dbReference type="Proteomes" id="UP001193035">
    <property type="component" value="Unassembled WGS sequence"/>
</dbReference>
<gene>
    <name evidence="1" type="ORF">FGK63_01785</name>
</gene>
<dbReference type="RefSeq" id="WP_138839884.1">
    <property type="nucleotide sequence ID" value="NZ_VCPD01000001.1"/>
</dbReference>
<organism evidence="1 2">
    <name type="scientific">Ruegeria sediminis</name>
    <dbReference type="NCBI Taxonomy" id="2583820"/>
    <lineage>
        <taxon>Bacteria</taxon>
        <taxon>Pseudomonadati</taxon>
        <taxon>Pseudomonadota</taxon>
        <taxon>Alphaproteobacteria</taxon>
        <taxon>Rhodobacterales</taxon>
        <taxon>Roseobacteraceae</taxon>
        <taxon>Ruegeria</taxon>
    </lineage>
</organism>
<name>A0ABY2X446_9RHOB</name>
<reference evidence="1 2" key="1">
    <citation type="submission" date="2019-05" db="EMBL/GenBank/DDBJ databases">
        <title>Ruegeria sp. nov., isolated from tidal flat.</title>
        <authorList>
            <person name="Kim W."/>
        </authorList>
    </citation>
    <scope>NUCLEOTIDE SEQUENCE [LARGE SCALE GENOMIC DNA]</scope>
    <source>
        <strain evidence="1 2">CAU 1488</strain>
    </source>
</reference>
<sequence>MYTLQINDDDLTPALMRLRDGVSNMTPLMQDLGEILVNSTQERMQRGEQPDGAPFAPRSETTLKEYAERGFRFGPQPLWGTGEMRQQLAYEAGSDYVSWGSNAIQAAVMQFGAKKGAFGTYQGKGFGDSTPTISIPWGDIPARPYLGVSEDDRIAIVAEIEDWLSDIADGRD</sequence>
<comment type="caution">
    <text evidence="1">The sequence shown here is derived from an EMBL/GenBank/DDBJ whole genome shotgun (WGS) entry which is preliminary data.</text>
</comment>
<accession>A0ABY2X446</accession>
<keyword evidence="2" id="KW-1185">Reference proteome</keyword>
<dbReference type="Pfam" id="PF05069">
    <property type="entry name" value="Phage_tail_S"/>
    <property type="match status" value="1"/>
</dbReference>
<evidence type="ECO:0000313" key="2">
    <source>
        <dbReference type="Proteomes" id="UP001193035"/>
    </source>
</evidence>
<proteinExistence type="predicted"/>